<keyword evidence="9 10" id="KW-0472">Membrane</keyword>
<feature type="transmembrane region" description="Helical" evidence="11">
    <location>
        <begin position="21"/>
        <end position="40"/>
    </location>
</feature>
<evidence type="ECO:0000256" key="1">
    <source>
        <dbReference type="ARBA" id="ARBA00004377"/>
    </source>
</evidence>
<dbReference type="Pfam" id="PF04612">
    <property type="entry name" value="T2SSM"/>
    <property type="match status" value="1"/>
</dbReference>
<dbReference type="KEGG" id="fbl:Fbal_0223"/>
<evidence type="ECO:0000313" key="12">
    <source>
        <dbReference type="EMBL" id="ADN74437.1"/>
    </source>
</evidence>
<comment type="function">
    <text evidence="10">Inner membrane component of the type II secretion system required for the energy-dependent secretion of extracellular factors such as proteases and toxins from the periplasm.</text>
</comment>
<comment type="similarity">
    <text evidence="2 10">Belongs to the GSP M family.</text>
</comment>
<keyword evidence="3 10" id="KW-0813">Transport</keyword>
<comment type="subcellular location">
    <subcellularLocation>
        <location evidence="1">Cell inner membrane</location>
        <topology evidence="1">Single-pass membrane protein</topology>
    </subcellularLocation>
</comment>
<evidence type="ECO:0000256" key="4">
    <source>
        <dbReference type="ARBA" id="ARBA00022475"/>
    </source>
</evidence>
<organism evidence="12 13">
    <name type="scientific">Ferrimonas balearica (strain DSM 9799 / CCM 4581 / KCTC 23876 / PAT)</name>
    <dbReference type="NCBI Taxonomy" id="550540"/>
    <lineage>
        <taxon>Bacteria</taxon>
        <taxon>Pseudomonadati</taxon>
        <taxon>Pseudomonadota</taxon>
        <taxon>Gammaproteobacteria</taxon>
        <taxon>Alteromonadales</taxon>
        <taxon>Ferrimonadaceae</taxon>
        <taxon>Ferrimonas</taxon>
    </lineage>
</organism>
<accession>E1SLN8</accession>
<proteinExistence type="inferred from homology"/>
<dbReference type="GeneID" id="67180461"/>
<evidence type="ECO:0000256" key="9">
    <source>
        <dbReference type="ARBA" id="ARBA00023136"/>
    </source>
</evidence>
<evidence type="ECO:0000256" key="11">
    <source>
        <dbReference type="SAM" id="Phobius"/>
    </source>
</evidence>
<evidence type="ECO:0000256" key="7">
    <source>
        <dbReference type="ARBA" id="ARBA00022927"/>
    </source>
</evidence>
<dbReference type="InterPro" id="IPR023229">
    <property type="entry name" value="T2SS_M_periplasmic_sf"/>
</dbReference>
<dbReference type="GO" id="GO:0015628">
    <property type="term" value="P:protein secretion by the type II secretion system"/>
    <property type="evidence" value="ECO:0007669"/>
    <property type="project" value="InterPro"/>
</dbReference>
<keyword evidence="7 10" id="KW-0653">Protein transport</keyword>
<keyword evidence="4 10" id="KW-1003">Cell membrane</keyword>
<dbReference type="SUPFAM" id="SSF103054">
    <property type="entry name" value="General secretion pathway protein M, EpsM"/>
    <property type="match status" value="1"/>
</dbReference>
<evidence type="ECO:0000256" key="10">
    <source>
        <dbReference type="PIRNR" id="PIRNR006291"/>
    </source>
</evidence>
<gene>
    <name evidence="12" type="ordered locus">Fbal_0223</name>
</gene>
<evidence type="ECO:0000313" key="13">
    <source>
        <dbReference type="Proteomes" id="UP000006683"/>
    </source>
</evidence>
<name>E1SLN8_FERBD</name>
<dbReference type="eggNOG" id="COG3149">
    <property type="taxonomic scope" value="Bacteria"/>
</dbReference>
<protein>
    <recommendedName>
        <fullName evidence="10">Type II secretion system protein M</fullName>
        <shortName evidence="10">T2SS protein M</shortName>
    </recommendedName>
    <alternativeName>
        <fullName evidence="10">General secretion pathway protein M</fullName>
    </alternativeName>
</protein>
<reference evidence="12 13" key="1">
    <citation type="journal article" date="2010" name="Stand. Genomic Sci.">
        <title>Complete genome sequence of Ferrimonas balearica type strain (PAT).</title>
        <authorList>
            <person name="Nolan M."/>
            <person name="Sikorski J."/>
            <person name="Davenport K."/>
            <person name="Lucas S."/>
            <person name="Glavina Del Rio T."/>
            <person name="Tice H."/>
            <person name="Cheng J."/>
            <person name="Goodwin L."/>
            <person name="Pitluck S."/>
            <person name="Liolios K."/>
            <person name="Ivanova N."/>
            <person name="Mavromatis K."/>
            <person name="Ovchinnikova G."/>
            <person name="Pati A."/>
            <person name="Chen A."/>
            <person name="Palaniappan K."/>
            <person name="Land M."/>
            <person name="Hauser L."/>
            <person name="Chang Y."/>
            <person name="Jeffries C."/>
            <person name="Tapia R."/>
            <person name="Brettin T."/>
            <person name="Detter J."/>
            <person name="Han C."/>
            <person name="Yasawong M."/>
            <person name="Rohde M."/>
            <person name="Tindall B."/>
            <person name="Goker M."/>
            <person name="Woyke T."/>
            <person name="Bristow J."/>
            <person name="Eisen J."/>
            <person name="Markowitz V."/>
            <person name="Hugenholtz P."/>
            <person name="Kyrpides N."/>
            <person name="Klenk H."/>
            <person name="Lapidus A."/>
        </authorList>
    </citation>
    <scope>NUCLEOTIDE SEQUENCE [LARGE SCALE GENOMIC DNA]</scope>
    <source>
        <strain evidence="13">DSM 9799 / CCM 4581 / KCTC 23876 / PAT</strain>
    </source>
</reference>
<keyword evidence="8 11" id="KW-1133">Transmembrane helix</keyword>
<dbReference type="RefSeq" id="WP_013343743.1">
    <property type="nucleotide sequence ID" value="NC_014541.1"/>
</dbReference>
<dbReference type="HOGENOM" id="CLU_118900_3_0_6"/>
<dbReference type="EMBL" id="CP002209">
    <property type="protein sequence ID" value="ADN74437.1"/>
    <property type="molecule type" value="Genomic_DNA"/>
</dbReference>
<dbReference type="PIRSF" id="PIRSF006291">
    <property type="entry name" value="GspM"/>
    <property type="match status" value="1"/>
</dbReference>
<dbReference type="Gene3D" id="3.30.1360.100">
    <property type="entry name" value="General secretion pathway protein M, EpsM"/>
    <property type="match status" value="1"/>
</dbReference>
<keyword evidence="13" id="KW-1185">Reference proteome</keyword>
<evidence type="ECO:0000256" key="6">
    <source>
        <dbReference type="ARBA" id="ARBA00022692"/>
    </source>
</evidence>
<keyword evidence="5 10" id="KW-0997">Cell inner membrane</keyword>
<evidence type="ECO:0000256" key="5">
    <source>
        <dbReference type="ARBA" id="ARBA00022519"/>
    </source>
</evidence>
<dbReference type="GO" id="GO:0015627">
    <property type="term" value="C:type II protein secretion system complex"/>
    <property type="evidence" value="ECO:0007669"/>
    <property type="project" value="InterPro"/>
</dbReference>
<dbReference type="InterPro" id="IPR007690">
    <property type="entry name" value="T2SS_GspM"/>
</dbReference>
<dbReference type="GO" id="GO:0005886">
    <property type="term" value="C:plasma membrane"/>
    <property type="evidence" value="ECO:0007669"/>
    <property type="project" value="UniProtKB-SubCell"/>
</dbReference>
<dbReference type="STRING" id="550540.Fbal_0223"/>
<dbReference type="OrthoDB" id="6624834at2"/>
<keyword evidence="6 11" id="KW-0812">Transmembrane</keyword>
<sequence length="163" mass="18394">MNKYWQQAQQWWSDRTDQEQRLLTLLAPVLVIGLFYWLVWAPISNGLDQAERAVQAERVALGQIKDNANRYISLQRGSGQRPGGGNLNQIASRTAAQAGLTIARMQPQGDKLQLWLEDTQFETLMGWLTELQQRQGVAVEALDITAANEPGLIQVRRLQLSQP</sequence>
<evidence type="ECO:0000256" key="2">
    <source>
        <dbReference type="ARBA" id="ARBA00010637"/>
    </source>
</evidence>
<dbReference type="Proteomes" id="UP000006683">
    <property type="component" value="Chromosome"/>
</dbReference>
<dbReference type="AlphaFoldDB" id="E1SLN8"/>
<evidence type="ECO:0000256" key="3">
    <source>
        <dbReference type="ARBA" id="ARBA00022448"/>
    </source>
</evidence>
<evidence type="ECO:0000256" key="8">
    <source>
        <dbReference type="ARBA" id="ARBA00022989"/>
    </source>
</evidence>